<keyword evidence="20" id="KW-1185">Reference proteome</keyword>
<dbReference type="FunFam" id="3.30.70.3000:FF:000001">
    <property type="entry name" value="tRNA(His) guanylyltransferase"/>
    <property type="match status" value="1"/>
</dbReference>
<evidence type="ECO:0000256" key="13">
    <source>
        <dbReference type="ARBA" id="ARBA00047281"/>
    </source>
</evidence>
<dbReference type="PIRSF" id="PIRSF028980">
    <property type="entry name" value="tRNAHis_guanylyltransferase"/>
    <property type="match status" value="1"/>
</dbReference>
<dbReference type="PANTHER" id="PTHR12729">
    <property type="entry name" value="TRNA(HIS) GUANYLYLTRANSFERASE-RELATED"/>
    <property type="match status" value="1"/>
</dbReference>
<evidence type="ECO:0000259" key="17">
    <source>
        <dbReference type="Pfam" id="PF04446"/>
    </source>
</evidence>
<keyword evidence="11 14" id="KW-0342">GTP-binding</keyword>
<feature type="binding site" evidence="16">
    <location>
        <position position="29"/>
    </location>
    <ligand>
        <name>Mg(2+)</name>
        <dbReference type="ChEBI" id="CHEBI:18420"/>
        <label>2</label>
        <note>catalytic</note>
    </ligand>
</feature>
<dbReference type="GO" id="GO:0006400">
    <property type="term" value="P:tRNA modification"/>
    <property type="evidence" value="ECO:0007669"/>
    <property type="project" value="UniProtKB-UniRule"/>
</dbReference>
<evidence type="ECO:0000256" key="10">
    <source>
        <dbReference type="ARBA" id="ARBA00022842"/>
    </source>
</evidence>
<feature type="domain" description="tRNAHis guanylyltransferase catalytic" evidence="17">
    <location>
        <begin position="6"/>
        <end position="136"/>
    </location>
</feature>
<keyword evidence="9 14" id="KW-0547">Nucleotide-binding</keyword>
<dbReference type="InterPro" id="IPR038469">
    <property type="entry name" value="tRNAHis_GuaTrfase_Thg1_sf"/>
</dbReference>
<dbReference type="InterPro" id="IPR024956">
    <property type="entry name" value="tRNAHis_GuaTrfase_cat"/>
</dbReference>
<evidence type="ECO:0000256" key="9">
    <source>
        <dbReference type="ARBA" id="ARBA00022741"/>
    </source>
</evidence>
<feature type="binding site" evidence="16">
    <location>
        <position position="76"/>
    </location>
    <ligand>
        <name>Mg(2+)</name>
        <dbReference type="ChEBI" id="CHEBI:18420"/>
        <label>2</label>
        <note>catalytic</note>
    </ligand>
</feature>
<evidence type="ECO:0000256" key="15">
    <source>
        <dbReference type="PIRSR" id="PIRSR028980-1"/>
    </source>
</evidence>
<evidence type="ECO:0000256" key="4">
    <source>
        <dbReference type="ARBA" id="ARBA00015443"/>
    </source>
</evidence>
<evidence type="ECO:0000256" key="7">
    <source>
        <dbReference type="ARBA" id="ARBA00022695"/>
    </source>
</evidence>
<keyword evidence="6 14" id="KW-0819">tRNA processing</keyword>
<dbReference type="Gene3D" id="3.30.70.3000">
    <property type="match status" value="1"/>
</dbReference>
<evidence type="ECO:0000313" key="19">
    <source>
        <dbReference type="EMBL" id="KAF2858247.1"/>
    </source>
</evidence>
<dbReference type="PANTHER" id="PTHR12729:SF6">
    <property type="entry name" value="TRNA(HIS) GUANYLYLTRANSFERASE-RELATED"/>
    <property type="match status" value="1"/>
</dbReference>
<reference evidence="19" key="1">
    <citation type="journal article" date="2020" name="Stud. Mycol.">
        <title>101 Dothideomycetes genomes: a test case for predicting lifestyles and emergence of pathogens.</title>
        <authorList>
            <person name="Haridas S."/>
            <person name="Albert R."/>
            <person name="Binder M."/>
            <person name="Bloem J."/>
            <person name="Labutti K."/>
            <person name="Salamov A."/>
            <person name="Andreopoulos B."/>
            <person name="Baker S."/>
            <person name="Barry K."/>
            <person name="Bills G."/>
            <person name="Bluhm B."/>
            <person name="Cannon C."/>
            <person name="Castanera R."/>
            <person name="Culley D."/>
            <person name="Daum C."/>
            <person name="Ezra D."/>
            <person name="Gonzalez J."/>
            <person name="Henrissat B."/>
            <person name="Kuo A."/>
            <person name="Liang C."/>
            <person name="Lipzen A."/>
            <person name="Lutzoni F."/>
            <person name="Magnuson J."/>
            <person name="Mondo S."/>
            <person name="Nolan M."/>
            <person name="Ohm R."/>
            <person name="Pangilinan J."/>
            <person name="Park H.-J."/>
            <person name="Ramirez L."/>
            <person name="Alfaro M."/>
            <person name="Sun H."/>
            <person name="Tritt A."/>
            <person name="Yoshinaga Y."/>
            <person name="Zwiers L.-H."/>
            <person name="Turgeon B."/>
            <person name="Goodwin S."/>
            <person name="Spatafora J."/>
            <person name="Crous P."/>
            <person name="Grigoriev I."/>
        </authorList>
    </citation>
    <scope>NUCLEOTIDE SEQUENCE</scope>
    <source>
        <strain evidence="19">CBS 480.64</strain>
    </source>
</reference>
<accession>A0A6A7BTH9</accession>
<comment type="catalytic activity">
    <reaction evidence="13 14">
        <text>a 5'-end ribonucleotide-tRNA(His) + GTP + ATP + H2O = a 5'-end phospho-guanosine-ribonucleotide-tRNA(His) + AMP + 2 diphosphate + H(+)</text>
        <dbReference type="Rhea" id="RHEA:54564"/>
        <dbReference type="Rhea" id="RHEA-COMP:14193"/>
        <dbReference type="Rhea" id="RHEA-COMP:14917"/>
        <dbReference type="ChEBI" id="CHEBI:15377"/>
        <dbReference type="ChEBI" id="CHEBI:15378"/>
        <dbReference type="ChEBI" id="CHEBI:30616"/>
        <dbReference type="ChEBI" id="CHEBI:33019"/>
        <dbReference type="ChEBI" id="CHEBI:37565"/>
        <dbReference type="ChEBI" id="CHEBI:138282"/>
        <dbReference type="ChEBI" id="CHEBI:141847"/>
        <dbReference type="ChEBI" id="CHEBI:456215"/>
        <dbReference type="EC" id="2.7.7.79"/>
    </reaction>
</comment>
<evidence type="ECO:0000313" key="20">
    <source>
        <dbReference type="Proteomes" id="UP000799421"/>
    </source>
</evidence>
<comment type="similarity">
    <text evidence="2 14">Belongs to the tRNA(His) guanylyltransferase family.</text>
</comment>
<evidence type="ECO:0000256" key="6">
    <source>
        <dbReference type="ARBA" id="ARBA00022694"/>
    </source>
</evidence>
<sequence>MANSSYAYVRAFESPDSLPLGNIIAIRLDGRGFTSLTKKYHFTKPNDARALNLMNSCAASLLRSIPEIALAYGQSDEYTFIFHEDTTLFGRRSSKLVSTVVSTFTAEYCLQWKVFFPDRELERPFPTFDGRSVCYPKRKVLRDALAWRQVDCHVNNLYNTVFWSLVLRGKRTNREAEEELKGSDSAKKNEILFREFGVNYNNEPQMFRKGTTVYREKREKGKKGEMVFYHGDIIQDGFWDEHPEILAGVYEE</sequence>
<dbReference type="InterPro" id="IPR025845">
    <property type="entry name" value="Thg1_C_dom"/>
</dbReference>
<protein>
    <recommendedName>
        <fullName evidence="4 14">tRNA(His) guanylyltransferase</fullName>
        <ecNumber evidence="3 14">2.7.7.79</ecNumber>
    </recommendedName>
    <alternativeName>
        <fullName evidence="12 14">tRNA-histidine guanylyltransferase</fullName>
    </alternativeName>
</protein>
<keyword evidence="8 14" id="KW-0479">Metal-binding</keyword>
<dbReference type="EMBL" id="MU006014">
    <property type="protein sequence ID" value="KAF2858247.1"/>
    <property type="molecule type" value="Genomic_DNA"/>
</dbReference>
<dbReference type="GO" id="GO:0000287">
    <property type="term" value="F:magnesium ion binding"/>
    <property type="evidence" value="ECO:0007669"/>
    <property type="project" value="UniProtKB-UniRule"/>
</dbReference>
<gene>
    <name evidence="19" type="ORF">K470DRAFT_259997</name>
</gene>
<evidence type="ECO:0000256" key="5">
    <source>
        <dbReference type="ARBA" id="ARBA00022679"/>
    </source>
</evidence>
<feature type="binding site" evidence="16">
    <location>
        <position position="29"/>
    </location>
    <ligand>
        <name>Mg(2+)</name>
        <dbReference type="ChEBI" id="CHEBI:18420"/>
        <label>1</label>
        <note>catalytic</note>
    </ligand>
</feature>
<comment type="cofactor">
    <cofactor evidence="16">
        <name>Mg(2+)</name>
        <dbReference type="ChEBI" id="CHEBI:18420"/>
    </cofactor>
    <text evidence="16">Binds 2 magnesium ions per subunit.</text>
</comment>
<dbReference type="Proteomes" id="UP000799421">
    <property type="component" value="Unassembled WGS sequence"/>
</dbReference>
<evidence type="ECO:0000259" key="18">
    <source>
        <dbReference type="Pfam" id="PF14413"/>
    </source>
</evidence>
<keyword evidence="7 14" id="KW-0548">Nucleotidyltransferase</keyword>
<evidence type="ECO:0000256" key="12">
    <source>
        <dbReference type="ARBA" id="ARBA00032480"/>
    </source>
</evidence>
<organism evidence="19 20">
    <name type="scientific">Piedraia hortae CBS 480.64</name>
    <dbReference type="NCBI Taxonomy" id="1314780"/>
    <lineage>
        <taxon>Eukaryota</taxon>
        <taxon>Fungi</taxon>
        <taxon>Dikarya</taxon>
        <taxon>Ascomycota</taxon>
        <taxon>Pezizomycotina</taxon>
        <taxon>Dothideomycetes</taxon>
        <taxon>Dothideomycetidae</taxon>
        <taxon>Capnodiales</taxon>
        <taxon>Piedraiaceae</taxon>
        <taxon>Piedraia</taxon>
    </lineage>
</organism>
<evidence type="ECO:0000256" key="8">
    <source>
        <dbReference type="ARBA" id="ARBA00022723"/>
    </source>
</evidence>
<dbReference type="GO" id="GO:0005525">
    <property type="term" value="F:GTP binding"/>
    <property type="evidence" value="ECO:0007669"/>
    <property type="project" value="UniProtKB-UniRule"/>
</dbReference>
<feature type="binding site" evidence="16">
    <location>
        <position position="30"/>
    </location>
    <ligand>
        <name>Mg(2+)</name>
        <dbReference type="ChEBI" id="CHEBI:18420"/>
        <label>1</label>
        <note>catalytic</note>
    </ligand>
</feature>
<feature type="binding site" evidence="16">
    <location>
        <position position="76"/>
    </location>
    <ligand>
        <name>Mg(2+)</name>
        <dbReference type="ChEBI" id="CHEBI:18420"/>
        <label>1</label>
        <note>catalytic</note>
    </ligand>
</feature>
<dbReference type="InterPro" id="IPR007537">
    <property type="entry name" value="tRNAHis_GuaTrfase_Thg1"/>
</dbReference>
<keyword evidence="10 14" id="KW-0460">Magnesium</keyword>
<name>A0A6A7BTH9_9PEZI</name>
<feature type="binding site" evidence="15">
    <location>
        <begin position="75"/>
        <end position="76"/>
    </location>
    <ligand>
        <name>GTP</name>
        <dbReference type="ChEBI" id="CHEBI:37565"/>
    </ligand>
</feature>
<evidence type="ECO:0000256" key="11">
    <source>
        <dbReference type="ARBA" id="ARBA00023134"/>
    </source>
</evidence>
<comment type="function">
    <text evidence="1 14">Adds a GMP to the 5'-end of tRNA(His) after transcription and RNase P cleavage.</text>
</comment>
<dbReference type="GO" id="GO:0008193">
    <property type="term" value="F:tRNA guanylyltransferase activity"/>
    <property type="evidence" value="ECO:0007669"/>
    <property type="project" value="UniProtKB-UniRule"/>
</dbReference>
<evidence type="ECO:0000256" key="14">
    <source>
        <dbReference type="PIRNR" id="PIRNR028980"/>
    </source>
</evidence>
<dbReference type="AlphaFoldDB" id="A0A6A7BTH9"/>
<dbReference type="OrthoDB" id="62560at2759"/>
<dbReference type="Pfam" id="PF04446">
    <property type="entry name" value="Thg1"/>
    <property type="match status" value="1"/>
</dbReference>
<evidence type="ECO:0000256" key="1">
    <source>
        <dbReference type="ARBA" id="ARBA00002939"/>
    </source>
</evidence>
<evidence type="ECO:0000256" key="16">
    <source>
        <dbReference type="PIRSR" id="PIRSR028980-2"/>
    </source>
</evidence>
<dbReference type="Pfam" id="PF14413">
    <property type="entry name" value="Thg1C"/>
    <property type="match status" value="1"/>
</dbReference>
<dbReference type="EC" id="2.7.7.79" evidence="3 14"/>
<evidence type="ECO:0000256" key="3">
    <source>
        <dbReference type="ARBA" id="ARBA00012511"/>
    </source>
</evidence>
<evidence type="ECO:0000256" key="2">
    <source>
        <dbReference type="ARBA" id="ARBA00010113"/>
    </source>
</evidence>
<feature type="domain" description="Thg1 C-terminal" evidence="18">
    <location>
        <begin position="140"/>
        <end position="222"/>
    </location>
</feature>
<keyword evidence="5 14" id="KW-0808">Transferase</keyword>
<proteinExistence type="inferred from homology"/>